<evidence type="ECO:0000313" key="2">
    <source>
        <dbReference type="Proteomes" id="UP001138768"/>
    </source>
</evidence>
<comment type="caution">
    <text evidence="1">The sequence shown here is derived from an EMBL/GenBank/DDBJ whole genome shotgun (WGS) entry which is preliminary data.</text>
</comment>
<keyword evidence="2" id="KW-1185">Reference proteome</keyword>
<accession>A0A9X0WB72</accession>
<evidence type="ECO:0000313" key="1">
    <source>
        <dbReference type="EMBL" id="MBK1619698.1"/>
    </source>
</evidence>
<dbReference type="PANTHER" id="PTHR11102:SF160">
    <property type="entry name" value="ERAD-ASSOCIATED E3 UBIQUITIN-PROTEIN LIGASE COMPONENT HRD3"/>
    <property type="match status" value="1"/>
</dbReference>
<dbReference type="Gene3D" id="1.25.40.10">
    <property type="entry name" value="Tetratricopeptide repeat domain"/>
    <property type="match status" value="1"/>
</dbReference>
<sequence>MESHLLPLIPNVLRSARCPQCGTDNVRKSRLERRDTAGSVGGLRVTRRFRCCECGHLFVAQDAFLIRLGLLSALGIVSVVAALSWGYSRQPWVTPVSDSVESVSRIVRSGPGVGAEDLGLDPAAAHQGFEQAALAGDPEAQYQVGVRLVKRAWQQDQQFKLVDGINWVRKAADAGHHQAQAFLGRSYEKGRGVIQDHAQAYQWYQRSSFAGNPMAMLLLGKLLADGRGVEVDVIQAYQWLNLAAARGLYDAERERERLQIRMSVEDLVAAQDASRHFDQNIPRLSVEFDDWPPGF</sequence>
<gene>
    <name evidence="1" type="ORF">CKO42_14865</name>
</gene>
<dbReference type="InterPro" id="IPR011990">
    <property type="entry name" value="TPR-like_helical_dom_sf"/>
</dbReference>
<name>A0A9X0WB72_9GAMM</name>
<dbReference type="Proteomes" id="UP001138768">
    <property type="component" value="Unassembled WGS sequence"/>
</dbReference>
<reference evidence="1 2" key="1">
    <citation type="journal article" date="2020" name="Microorganisms">
        <title>Osmotic Adaptation and Compatible Solute Biosynthesis of Phototrophic Bacteria as Revealed from Genome Analyses.</title>
        <authorList>
            <person name="Imhoff J.F."/>
            <person name="Rahn T."/>
            <person name="Kunzel S."/>
            <person name="Keller A."/>
            <person name="Neulinger S.C."/>
        </authorList>
    </citation>
    <scope>NUCLEOTIDE SEQUENCE [LARGE SCALE GENOMIC DNA]</scope>
    <source>
        <strain evidence="1 2">DSM 25653</strain>
    </source>
</reference>
<organism evidence="1 2">
    <name type="scientific">Lamprobacter modestohalophilus</name>
    <dbReference type="NCBI Taxonomy" id="1064514"/>
    <lineage>
        <taxon>Bacteria</taxon>
        <taxon>Pseudomonadati</taxon>
        <taxon>Pseudomonadota</taxon>
        <taxon>Gammaproteobacteria</taxon>
        <taxon>Chromatiales</taxon>
        <taxon>Chromatiaceae</taxon>
        <taxon>Lamprobacter</taxon>
    </lineage>
</organism>
<dbReference type="EMBL" id="NRRY01000025">
    <property type="protein sequence ID" value="MBK1619698.1"/>
    <property type="molecule type" value="Genomic_DNA"/>
</dbReference>
<protein>
    <recommendedName>
        <fullName evidence="3">Sel1 repeat family protein</fullName>
    </recommendedName>
</protein>
<dbReference type="SUPFAM" id="SSF81901">
    <property type="entry name" value="HCP-like"/>
    <property type="match status" value="1"/>
</dbReference>
<dbReference type="InterPro" id="IPR050767">
    <property type="entry name" value="Sel1_AlgK"/>
</dbReference>
<dbReference type="PANTHER" id="PTHR11102">
    <property type="entry name" value="SEL-1-LIKE PROTEIN"/>
    <property type="match status" value="1"/>
</dbReference>
<dbReference type="AlphaFoldDB" id="A0A9X0WB72"/>
<dbReference type="InterPro" id="IPR006597">
    <property type="entry name" value="Sel1-like"/>
</dbReference>
<evidence type="ECO:0008006" key="3">
    <source>
        <dbReference type="Google" id="ProtNLM"/>
    </source>
</evidence>
<dbReference type="Pfam" id="PF08238">
    <property type="entry name" value="Sel1"/>
    <property type="match status" value="3"/>
</dbReference>
<proteinExistence type="predicted"/>
<dbReference type="SMART" id="SM00671">
    <property type="entry name" value="SEL1"/>
    <property type="match status" value="3"/>
</dbReference>